<dbReference type="InterPro" id="IPR056146">
    <property type="entry name" value="DUF7729"/>
</dbReference>
<protein>
    <recommendedName>
        <fullName evidence="3">DUF7729 domain-containing protein</fullName>
    </recommendedName>
</protein>
<comment type="caution">
    <text evidence="4">The sequence shown here is derived from an EMBL/GenBank/DDBJ whole genome shotgun (WGS) entry which is preliminary data.</text>
</comment>
<evidence type="ECO:0000259" key="3">
    <source>
        <dbReference type="Pfam" id="PF24855"/>
    </source>
</evidence>
<keyword evidence="5" id="KW-1185">Reference proteome</keyword>
<dbReference type="PANTHER" id="PTHR39460:SF1">
    <property type="entry name" value="C6 TRANSCRIPTION FACTOR"/>
    <property type="match status" value="1"/>
</dbReference>
<evidence type="ECO:0000256" key="2">
    <source>
        <dbReference type="SAM" id="Phobius"/>
    </source>
</evidence>
<feature type="domain" description="DUF7729" evidence="3">
    <location>
        <begin position="65"/>
        <end position="269"/>
    </location>
</feature>
<dbReference type="AlphaFoldDB" id="A0AAV9JNT1"/>
<name>A0AAV9JNT1_9PEZI</name>
<feature type="compositionally biased region" description="Low complexity" evidence="1">
    <location>
        <begin position="30"/>
        <end position="59"/>
    </location>
</feature>
<dbReference type="PANTHER" id="PTHR39460">
    <property type="entry name" value="EXPRESSED PROTEIN"/>
    <property type="match status" value="1"/>
</dbReference>
<sequence>MAEELGSWTELVFDRSEPPARPLLRARQETSTSTAAASGSSNASASTSSTGGETLSTATPTSQSPIPSPFDSFMSNNFTVPSCPTFIQNFLSNDTFQKCTPLSLLLQTSNGFFAAERSAVRLTQTLDAACNADFALCSSVMASLAQDIQLSSNCGADLALQNPVVQQAYHGFVGYDPLWQAGCLKNSAGSYCFANAVTNASAPTSSYIYYLPLGVQLPAGTRPACNQCLQDTMTIFAQTATNNSVPLSGDYTAAAALVDASCGPTFVVQQSVMATNAASSIAAVPFGMGIIPLIVVLGTLFL</sequence>
<keyword evidence="2" id="KW-0812">Transmembrane</keyword>
<evidence type="ECO:0000256" key="1">
    <source>
        <dbReference type="SAM" id="MobiDB-lite"/>
    </source>
</evidence>
<feature type="region of interest" description="Disordered" evidence="1">
    <location>
        <begin position="1"/>
        <end position="70"/>
    </location>
</feature>
<dbReference type="Proteomes" id="UP001324427">
    <property type="component" value="Unassembled WGS sequence"/>
</dbReference>
<feature type="transmembrane region" description="Helical" evidence="2">
    <location>
        <begin position="281"/>
        <end position="301"/>
    </location>
</feature>
<dbReference type="Pfam" id="PF24855">
    <property type="entry name" value="DUF7729"/>
    <property type="match status" value="1"/>
</dbReference>
<keyword evidence="2" id="KW-1133">Transmembrane helix</keyword>
<dbReference type="EMBL" id="JAVFHQ010000012">
    <property type="protein sequence ID" value="KAK4547043.1"/>
    <property type="molecule type" value="Genomic_DNA"/>
</dbReference>
<reference evidence="4 5" key="1">
    <citation type="submission" date="2021-11" db="EMBL/GenBank/DDBJ databases">
        <title>Black yeast isolated from Biological Soil Crust.</title>
        <authorList>
            <person name="Kurbessoian T."/>
        </authorList>
    </citation>
    <scope>NUCLEOTIDE SEQUENCE [LARGE SCALE GENOMIC DNA]</scope>
    <source>
        <strain evidence="4 5">CCFEE 5522</strain>
    </source>
</reference>
<accession>A0AAV9JNT1</accession>
<keyword evidence="2" id="KW-0472">Membrane</keyword>
<gene>
    <name evidence="4" type="ORF">LTR36_001264</name>
</gene>
<evidence type="ECO:0000313" key="4">
    <source>
        <dbReference type="EMBL" id="KAK4547043.1"/>
    </source>
</evidence>
<evidence type="ECO:0000313" key="5">
    <source>
        <dbReference type="Proteomes" id="UP001324427"/>
    </source>
</evidence>
<organism evidence="4 5">
    <name type="scientific">Oleoguttula mirabilis</name>
    <dbReference type="NCBI Taxonomy" id="1507867"/>
    <lineage>
        <taxon>Eukaryota</taxon>
        <taxon>Fungi</taxon>
        <taxon>Dikarya</taxon>
        <taxon>Ascomycota</taxon>
        <taxon>Pezizomycotina</taxon>
        <taxon>Dothideomycetes</taxon>
        <taxon>Dothideomycetidae</taxon>
        <taxon>Mycosphaerellales</taxon>
        <taxon>Teratosphaeriaceae</taxon>
        <taxon>Oleoguttula</taxon>
    </lineage>
</organism>
<proteinExistence type="predicted"/>